<comment type="caution">
    <text evidence="2">The sequence shown here is derived from an EMBL/GenBank/DDBJ whole genome shotgun (WGS) entry which is preliminary data.</text>
</comment>
<keyword evidence="3" id="KW-1185">Reference proteome</keyword>
<dbReference type="STRING" id="1385512.N784_09910"/>
<protein>
    <submittedName>
        <fullName evidence="2">Uncharacterized protein</fullName>
    </submittedName>
</protein>
<dbReference type="EMBL" id="AVPG01000025">
    <property type="protein sequence ID" value="KGX85202.1"/>
    <property type="molecule type" value="Genomic_DNA"/>
</dbReference>
<evidence type="ECO:0000256" key="1">
    <source>
        <dbReference type="SAM" id="MobiDB-lite"/>
    </source>
</evidence>
<dbReference type="OrthoDB" id="2973596at2"/>
<organism evidence="2 3">
    <name type="scientific">Pontibacillus litoralis JSM 072002</name>
    <dbReference type="NCBI Taxonomy" id="1385512"/>
    <lineage>
        <taxon>Bacteria</taxon>
        <taxon>Bacillati</taxon>
        <taxon>Bacillota</taxon>
        <taxon>Bacilli</taxon>
        <taxon>Bacillales</taxon>
        <taxon>Bacillaceae</taxon>
        <taxon>Pontibacillus</taxon>
    </lineage>
</organism>
<evidence type="ECO:0000313" key="2">
    <source>
        <dbReference type="EMBL" id="KGX85202.1"/>
    </source>
</evidence>
<sequence length="119" mass="14041">MKKLREKFLMNISSKSEVKKEKFTRWIDAQSNAQNSIFSLIEHSIDRYGYEDITDHEIAKKLHTEMLYYNNNLIKQNEEKIQTTKLNETQSKTENKSIGSEHKRDEPITNDIKADLSSF</sequence>
<gene>
    <name evidence="2" type="ORF">N784_09910</name>
</gene>
<dbReference type="RefSeq" id="WP_052127324.1">
    <property type="nucleotide sequence ID" value="NZ_AVPG01000025.1"/>
</dbReference>
<feature type="compositionally biased region" description="Basic and acidic residues" evidence="1">
    <location>
        <begin position="91"/>
        <end position="107"/>
    </location>
</feature>
<name>A0A0A5HNI3_9BACI</name>
<dbReference type="AlphaFoldDB" id="A0A0A5HNI3"/>
<reference evidence="2 3" key="1">
    <citation type="submission" date="2013-08" db="EMBL/GenBank/DDBJ databases">
        <authorList>
            <person name="Huang J."/>
            <person name="Wang G."/>
        </authorList>
    </citation>
    <scope>NUCLEOTIDE SEQUENCE [LARGE SCALE GENOMIC DNA]</scope>
    <source>
        <strain evidence="2 3">JSM 072002</strain>
    </source>
</reference>
<accession>A0A0A5HNI3</accession>
<evidence type="ECO:0000313" key="3">
    <source>
        <dbReference type="Proteomes" id="UP000030401"/>
    </source>
</evidence>
<proteinExistence type="predicted"/>
<feature type="region of interest" description="Disordered" evidence="1">
    <location>
        <begin position="80"/>
        <end position="119"/>
    </location>
</feature>
<dbReference type="Proteomes" id="UP000030401">
    <property type="component" value="Unassembled WGS sequence"/>
</dbReference>